<feature type="region of interest" description="Disordered" evidence="3">
    <location>
        <begin position="244"/>
        <end position="399"/>
    </location>
</feature>
<dbReference type="Proteomes" id="UP001307889">
    <property type="component" value="Chromosome 13"/>
</dbReference>
<keyword evidence="2" id="KW-0175">Coiled coil</keyword>
<proteinExistence type="inferred from homology"/>
<evidence type="ECO:0000256" key="1">
    <source>
        <dbReference type="ARBA" id="ARBA00005655"/>
    </source>
</evidence>
<reference evidence="4 5" key="1">
    <citation type="submission" date="2023-09" db="EMBL/GenBank/DDBJ databases">
        <title>Nesidiocoris tenuis whole genome shotgun sequence.</title>
        <authorList>
            <person name="Shibata T."/>
            <person name="Shimoda M."/>
            <person name="Kobayashi T."/>
            <person name="Uehara T."/>
        </authorList>
    </citation>
    <scope>NUCLEOTIDE SEQUENCE [LARGE SCALE GENOMIC DNA]</scope>
    <source>
        <strain evidence="4 5">Japan</strain>
    </source>
</reference>
<protein>
    <submittedName>
        <fullName evidence="4">LUC7 N_terminus</fullName>
    </submittedName>
</protein>
<dbReference type="PANTHER" id="PTHR12375">
    <property type="entry name" value="RNA-BINDING PROTEIN LUC7-RELATED"/>
    <property type="match status" value="1"/>
</dbReference>
<sequence length="399" mass="47751">MAVAAAAALLDELMGRYRNLAPTDKTKDLNWEDPEFCKYYMVKFCPHDLFVNTRADLGACPRVHDDEIKELFEKSTSSKKQAYEDEFIRFAQSMLNEVERKIVKGKQRLALMNKNEPPSTLSAAQTQRNDETIKLLTEKINKLVNEAEAAGIEGNVEQAQGLMKLCDQLKDERETLQKQNDNHAWSQTAELAAAQEKQMEVCEVCGAFLIVGDAQSRIDDHLQGKQHVGYQRLRTSLEEIMAARAKDREEKEKRREEERRERSRREKERDSGRKRRDEDGDRDGDRDRDRSDRDRDRIDRDRDRIDRDRDRNDRDKDKDRDADRSRDRRRRNDDRHSSSRDNDRDRNDRNDRDRKRDDRRRSHDNDRDRESRERDRDRKRSRHDDRHSRRDRNDSYRRH</sequence>
<organism evidence="4 5">
    <name type="scientific">Nesidiocoris tenuis</name>
    <dbReference type="NCBI Taxonomy" id="355587"/>
    <lineage>
        <taxon>Eukaryota</taxon>
        <taxon>Metazoa</taxon>
        <taxon>Ecdysozoa</taxon>
        <taxon>Arthropoda</taxon>
        <taxon>Hexapoda</taxon>
        <taxon>Insecta</taxon>
        <taxon>Pterygota</taxon>
        <taxon>Neoptera</taxon>
        <taxon>Paraneoptera</taxon>
        <taxon>Hemiptera</taxon>
        <taxon>Heteroptera</taxon>
        <taxon>Panheteroptera</taxon>
        <taxon>Cimicomorpha</taxon>
        <taxon>Miridae</taxon>
        <taxon>Dicyphina</taxon>
        <taxon>Nesidiocoris</taxon>
    </lineage>
</organism>
<feature type="coiled-coil region" evidence="2">
    <location>
        <begin position="95"/>
        <end position="186"/>
    </location>
</feature>
<evidence type="ECO:0000313" key="4">
    <source>
        <dbReference type="EMBL" id="BET02185.1"/>
    </source>
</evidence>
<dbReference type="Pfam" id="PF03194">
    <property type="entry name" value="LUC7"/>
    <property type="match status" value="1"/>
</dbReference>
<evidence type="ECO:0000256" key="3">
    <source>
        <dbReference type="SAM" id="MobiDB-lite"/>
    </source>
</evidence>
<gene>
    <name evidence="4" type="ORF">NTJ_15003</name>
</gene>
<name>A0ABN7BEA9_9HEMI</name>
<dbReference type="EMBL" id="AP028921">
    <property type="protein sequence ID" value="BET02185.1"/>
    <property type="molecule type" value="Genomic_DNA"/>
</dbReference>
<evidence type="ECO:0000313" key="5">
    <source>
        <dbReference type="Proteomes" id="UP001307889"/>
    </source>
</evidence>
<comment type="similarity">
    <text evidence="1">Belongs to the Luc7 family.</text>
</comment>
<accession>A0ABN7BEA9</accession>
<evidence type="ECO:0000256" key="2">
    <source>
        <dbReference type="SAM" id="Coils"/>
    </source>
</evidence>
<dbReference type="InterPro" id="IPR004882">
    <property type="entry name" value="Luc7-rel"/>
</dbReference>
<keyword evidence="5" id="KW-1185">Reference proteome</keyword>